<evidence type="ECO:0000313" key="3">
    <source>
        <dbReference type="Proteomes" id="UP001259832"/>
    </source>
</evidence>
<dbReference type="PANTHER" id="PTHR14614:SF109">
    <property type="entry name" value="RIBOSOMAL LYSINE N-METHYLTRANSFERASE 5"/>
    <property type="match status" value="1"/>
</dbReference>
<dbReference type="InterPro" id="IPR019410">
    <property type="entry name" value="Methyltransf_16"/>
</dbReference>
<gene>
    <name evidence="2" type="ORF">P3T76_007867</name>
</gene>
<accession>A0AAD9LLG7</accession>
<keyword evidence="2" id="KW-0808">Transferase</keyword>
<dbReference type="Proteomes" id="UP001259832">
    <property type="component" value="Unassembled WGS sequence"/>
</dbReference>
<dbReference type="AlphaFoldDB" id="A0AAD9LLG7"/>
<comment type="caution">
    <text evidence="2">The sequence shown here is derived from an EMBL/GenBank/DDBJ whole genome shotgun (WGS) entry which is preliminary data.</text>
</comment>
<proteinExistence type="predicted"/>
<dbReference type="EMBL" id="JASMQC010000014">
    <property type="protein sequence ID" value="KAK1940416.1"/>
    <property type="molecule type" value="Genomic_DNA"/>
</dbReference>
<dbReference type="PANTHER" id="PTHR14614">
    <property type="entry name" value="HEPATOCELLULAR CARCINOMA-ASSOCIATED ANTIGEN"/>
    <property type="match status" value="1"/>
</dbReference>
<protein>
    <submittedName>
        <fullName evidence="2">Protein-lysine methyltransferase METTL21D</fullName>
    </submittedName>
</protein>
<sequence length="481" mass="53891">MAQQVTVGGRSYSLSETLRSAELAPIFEDAWTASRVWEASRFLAENLVCFASESPATFDVSAGQSVLELGSGCGLAGLVTASLGADVLLTDQQEALELLQRNIESNATSESERGRLHVSEFVWGSDWTPPHPSYAYILVSDCINPIYGQESWRNLARSIYRFSDRETVTYLAHEARGEDEAMTDFLAFSSDILLCKRIAQQDRISLFKVTKLNTFESFTMAAESPVGIFWGPTGRLPGAKGSSSTVQLPRLVQSPSSTGSSRDNAANSLLEILHTLLRSIRIDMGNFMKTMRAMDQPTDNTVHFVSQNGPRYYPPAVAAEDREFFVREREMETDKEAALAASALARERHCAVVERQVYHFDRRKDARNSKSSSNRKHVQNAAAEAEIARIDRHRRKIEHLLNVLQEEITKETRREIEFLEFKGPSGQRSRQSQRHMALIVKSRYEAADRIMRILEEYKIVVGVPAADYLLKTIAEGKALMG</sequence>
<evidence type="ECO:0000313" key="2">
    <source>
        <dbReference type="EMBL" id="KAK1940416.1"/>
    </source>
</evidence>
<dbReference type="GO" id="GO:0008168">
    <property type="term" value="F:methyltransferase activity"/>
    <property type="evidence" value="ECO:0007669"/>
    <property type="project" value="UniProtKB-KW"/>
</dbReference>
<keyword evidence="3" id="KW-1185">Reference proteome</keyword>
<name>A0AAD9LLG7_9STRA</name>
<dbReference type="GO" id="GO:0032259">
    <property type="term" value="P:methylation"/>
    <property type="evidence" value="ECO:0007669"/>
    <property type="project" value="UniProtKB-KW"/>
</dbReference>
<feature type="region of interest" description="Disordered" evidence="1">
    <location>
        <begin position="240"/>
        <end position="263"/>
    </location>
</feature>
<keyword evidence="2" id="KW-0489">Methyltransferase</keyword>
<dbReference type="InterPro" id="IPR029063">
    <property type="entry name" value="SAM-dependent_MTases_sf"/>
</dbReference>
<organism evidence="2 3">
    <name type="scientific">Phytophthora citrophthora</name>
    <dbReference type="NCBI Taxonomy" id="4793"/>
    <lineage>
        <taxon>Eukaryota</taxon>
        <taxon>Sar</taxon>
        <taxon>Stramenopiles</taxon>
        <taxon>Oomycota</taxon>
        <taxon>Peronosporomycetes</taxon>
        <taxon>Peronosporales</taxon>
        <taxon>Peronosporaceae</taxon>
        <taxon>Phytophthora</taxon>
    </lineage>
</organism>
<dbReference type="Gene3D" id="3.40.50.150">
    <property type="entry name" value="Vaccinia Virus protein VP39"/>
    <property type="match status" value="1"/>
</dbReference>
<reference evidence="2" key="1">
    <citation type="submission" date="2023-08" db="EMBL/GenBank/DDBJ databases">
        <title>Reference Genome Resource for the Citrus Pathogen Phytophthora citrophthora.</title>
        <authorList>
            <person name="Moller H."/>
            <person name="Coetzee B."/>
            <person name="Rose L.J."/>
            <person name="Van Niekerk J.M."/>
        </authorList>
    </citation>
    <scope>NUCLEOTIDE SEQUENCE</scope>
    <source>
        <strain evidence="2">STE-U-9442</strain>
    </source>
</reference>
<feature type="compositionally biased region" description="Polar residues" evidence="1">
    <location>
        <begin position="241"/>
        <end position="263"/>
    </location>
</feature>
<dbReference type="SUPFAM" id="SSF53335">
    <property type="entry name" value="S-adenosyl-L-methionine-dependent methyltransferases"/>
    <property type="match status" value="1"/>
</dbReference>
<evidence type="ECO:0000256" key="1">
    <source>
        <dbReference type="SAM" id="MobiDB-lite"/>
    </source>
</evidence>
<dbReference type="Pfam" id="PF10294">
    <property type="entry name" value="Methyltransf_16"/>
    <property type="match status" value="1"/>
</dbReference>